<reference evidence="1" key="2">
    <citation type="journal article" date="2022" name="New Phytol.">
        <title>Evolutionary transition to the ectomycorrhizal habit in the genomes of a hyperdiverse lineage of mushroom-forming fungi.</title>
        <authorList>
            <person name="Looney B."/>
            <person name="Miyauchi S."/>
            <person name="Morin E."/>
            <person name="Drula E."/>
            <person name="Courty P.E."/>
            <person name="Kohler A."/>
            <person name="Kuo A."/>
            <person name="LaButti K."/>
            <person name="Pangilinan J."/>
            <person name="Lipzen A."/>
            <person name="Riley R."/>
            <person name="Andreopoulos W."/>
            <person name="He G."/>
            <person name="Johnson J."/>
            <person name="Nolan M."/>
            <person name="Tritt A."/>
            <person name="Barry K.W."/>
            <person name="Grigoriev I.V."/>
            <person name="Nagy L.G."/>
            <person name="Hibbett D."/>
            <person name="Henrissat B."/>
            <person name="Matheny P.B."/>
            <person name="Labbe J."/>
            <person name="Martin F.M."/>
        </authorList>
    </citation>
    <scope>NUCLEOTIDE SEQUENCE</scope>
    <source>
        <strain evidence="1">HHB10654</strain>
    </source>
</reference>
<organism evidence="1 2">
    <name type="scientific">Artomyces pyxidatus</name>
    <dbReference type="NCBI Taxonomy" id="48021"/>
    <lineage>
        <taxon>Eukaryota</taxon>
        <taxon>Fungi</taxon>
        <taxon>Dikarya</taxon>
        <taxon>Basidiomycota</taxon>
        <taxon>Agaricomycotina</taxon>
        <taxon>Agaricomycetes</taxon>
        <taxon>Russulales</taxon>
        <taxon>Auriscalpiaceae</taxon>
        <taxon>Artomyces</taxon>
    </lineage>
</organism>
<keyword evidence="2" id="KW-1185">Reference proteome</keyword>
<sequence length="845" mass="93354">MEVNTNAFASLARLQLPPHSRLLPSACCPDKDLVVIVSRLGGKDRMGLWKMQGSKKWEVDVDSGAVYNEEIVDLAWSPDGQTIVLIHHPPRITFHSVQDGHQERYVPMLHELPDIARFTGVWWLLQDKRTQSSTIPDIFKRGSNITGSAHSLLKLLPLLDPVKDDTQALTATDLFAFQGMQMRPAPKANMPAAIAAWPALASDPLTAAIQPSARVGEVDPSAEEFNDADETNLNSILAVSDSGGRLHCFLDGSYPLGAIRINASSTTTSLYHDLKAPILFAHQRTAIGRSAVTSMLPVPVHLTLLGTRIPRDVARISTTARELLWYTMRVMEELRVAWYGSDTQTGAREPGIKWLQTLDSLQAGRDGAETTTNSLLDLTIFLVTGRSTDPVSDFIGSGEQMSERGLQRWEATVVEALIKLRDFSEQRVAPACQRLHLVLEEVLGWSQLPQQYGLCELNKQDVVDCMAMAGRAVIAASWLSGAARRELARFKEFMKWLRYEIGNGNPTIDPHNLMMPRHDILEVNSYLISGLVNSPIDDWFTRGIPTFSPQDLGVANEKQSLPSVMERARRALKDPAQTSWQHPVGRRDLSHIDKNLDTLVQELANRCGSIFLRACSATARSTKCFFDQGLERGVFDPDNTLADAKLVIRERKVEKTGQPSLFTEYLAIYTPGAADRTCLCLFRLGYQHEAPDSLELGVVILECRLEGGDDGLFDILDMDFFDNESLVILYRTRETPGPTVIATVGYAELGYQDLQVDRSGSGTGALSREGVMLAALQRWKAGEVLSNRMPIKRSRALAGCREGDASLAVNGRLGRRVACVLDLKGTVLEVVDLEGDGEDEEEEGE</sequence>
<protein>
    <submittedName>
        <fullName evidence="1">Uncharacterized protein</fullName>
    </submittedName>
</protein>
<evidence type="ECO:0000313" key="1">
    <source>
        <dbReference type="EMBL" id="KAI0068360.1"/>
    </source>
</evidence>
<dbReference type="Proteomes" id="UP000814140">
    <property type="component" value="Unassembled WGS sequence"/>
</dbReference>
<proteinExistence type="predicted"/>
<name>A0ACB8TIZ4_9AGAM</name>
<reference evidence="1" key="1">
    <citation type="submission" date="2021-03" db="EMBL/GenBank/DDBJ databases">
        <authorList>
            <consortium name="DOE Joint Genome Institute"/>
            <person name="Ahrendt S."/>
            <person name="Looney B.P."/>
            <person name="Miyauchi S."/>
            <person name="Morin E."/>
            <person name="Drula E."/>
            <person name="Courty P.E."/>
            <person name="Chicoki N."/>
            <person name="Fauchery L."/>
            <person name="Kohler A."/>
            <person name="Kuo A."/>
            <person name="Labutti K."/>
            <person name="Pangilinan J."/>
            <person name="Lipzen A."/>
            <person name="Riley R."/>
            <person name="Andreopoulos W."/>
            <person name="He G."/>
            <person name="Johnson J."/>
            <person name="Barry K.W."/>
            <person name="Grigoriev I.V."/>
            <person name="Nagy L."/>
            <person name="Hibbett D."/>
            <person name="Henrissat B."/>
            <person name="Matheny P.B."/>
            <person name="Labbe J."/>
            <person name="Martin F."/>
        </authorList>
    </citation>
    <scope>NUCLEOTIDE SEQUENCE</scope>
    <source>
        <strain evidence="1">HHB10654</strain>
    </source>
</reference>
<gene>
    <name evidence="1" type="ORF">BV25DRAFT_1793503</name>
</gene>
<evidence type="ECO:0000313" key="2">
    <source>
        <dbReference type="Proteomes" id="UP000814140"/>
    </source>
</evidence>
<comment type="caution">
    <text evidence="1">The sequence shown here is derived from an EMBL/GenBank/DDBJ whole genome shotgun (WGS) entry which is preliminary data.</text>
</comment>
<accession>A0ACB8TIZ4</accession>
<dbReference type="EMBL" id="MU277188">
    <property type="protein sequence ID" value="KAI0068360.1"/>
    <property type="molecule type" value="Genomic_DNA"/>
</dbReference>